<dbReference type="PANTHER" id="PTHR11610:SF185">
    <property type="entry name" value="LD47264P"/>
    <property type="match status" value="1"/>
</dbReference>
<dbReference type="InterPro" id="IPR029058">
    <property type="entry name" value="AB_hydrolase_fold"/>
</dbReference>
<keyword evidence="10" id="KW-1185">Reference proteome</keyword>
<evidence type="ECO:0000313" key="9">
    <source>
        <dbReference type="EMBL" id="KAG8175020.1"/>
    </source>
</evidence>
<feature type="binding site" evidence="5">
    <location>
        <position position="251"/>
    </location>
    <ligand>
        <name>Ca(2+)</name>
        <dbReference type="ChEBI" id="CHEBI:29108"/>
    </ligand>
</feature>
<organism evidence="9 10">
    <name type="scientific">Oedothorax gibbosus</name>
    <dbReference type="NCBI Taxonomy" id="931172"/>
    <lineage>
        <taxon>Eukaryota</taxon>
        <taxon>Metazoa</taxon>
        <taxon>Ecdysozoa</taxon>
        <taxon>Arthropoda</taxon>
        <taxon>Chelicerata</taxon>
        <taxon>Arachnida</taxon>
        <taxon>Araneae</taxon>
        <taxon>Araneomorphae</taxon>
        <taxon>Entelegynae</taxon>
        <taxon>Araneoidea</taxon>
        <taxon>Linyphiidae</taxon>
        <taxon>Erigoninae</taxon>
        <taxon>Oedothorax</taxon>
    </lineage>
</organism>
<keyword evidence="7" id="KW-0732">Signal</keyword>
<evidence type="ECO:0000256" key="2">
    <source>
        <dbReference type="ARBA" id="ARBA00010701"/>
    </source>
</evidence>
<dbReference type="Proteomes" id="UP000827092">
    <property type="component" value="Unassembled WGS sequence"/>
</dbReference>
<dbReference type="PANTHER" id="PTHR11610">
    <property type="entry name" value="LIPASE"/>
    <property type="match status" value="1"/>
</dbReference>
<keyword evidence="3" id="KW-0964">Secreted</keyword>
<feature type="active site" description="Charge relay system" evidence="4">
    <location>
        <position position="326"/>
    </location>
</feature>
<feature type="domain" description="Lipase" evidence="8">
    <location>
        <begin position="59"/>
        <end position="396"/>
    </location>
</feature>
<name>A0AAV6TSK7_9ARAC</name>
<dbReference type="PRINTS" id="PR00821">
    <property type="entry name" value="TAGLIPASE"/>
</dbReference>
<dbReference type="GO" id="GO:0046872">
    <property type="term" value="F:metal ion binding"/>
    <property type="evidence" value="ECO:0007669"/>
    <property type="project" value="UniProtKB-KW"/>
</dbReference>
<evidence type="ECO:0000256" key="5">
    <source>
        <dbReference type="PIRSR" id="PIRSR000865-2"/>
    </source>
</evidence>
<dbReference type="InterPro" id="IPR033906">
    <property type="entry name" value="Lipase_N"/>
</dbReference>
<feature type="signal peptide" evidence="7">
    <location>
        <begin position="1"/>
        <end position="24"/>
    </location>
</feature>
<evidence type="ECO:0000256" key="1">
    <source>
        <dbReference type="ARBA" id="ARBA00004613"/>
    </source>
</evidence>
<dbReference type="Pfam" id="PF00151">
    <property type="entry name" value="Lipase"/>
    <property type="match status" value="1"/>
</dbReference>
<dbReference type="GO" id="GO:0016042">
    <property type="term" value="P:lipid catabolic process"/>
    <property type="evidence" value="ECO:0007669"/>
    <property type="project" value="TreeGrafter"/>
</dbReference>
<evidence type="ECO:0000313" key="10">
    <source>
        <dbReference type="Proteomes" id="UP000827092"/>
    </source>
</evidence>
<evidence type="ECO:0000256" key="7">
    <source>
        <dbReference type="SAM" id="SignalP"/>
    </source>
</evidence>
<feature type="binding site" evidence="5">
    <location>
        <position position="246"/>
    </location>
    <ligand>
        <name>Ca(2+)</name>
        <dbReference type="ChEBI" id="CHEBI:29108"/>
    </ligand>
</feature>
<feature type="active site" description="Charge relay system" evidence="4">
    <location>
        <position position="234"/>
    </location>
</feature>
<comment type="subcellular location">
    <subcellularLocation>
        <location evidence="1">Secreted</location>
    </subcellularLocation>
</comment>
<evidence type="ECO:0000256" key="6">
    <source>
        <dbReference type="RuleBase" id="RU004262"/>
    </source>
</evidence>
<proteinExistence type="inferred from homology"/>
<evidence type="ECO:0000256" key="4">
    <source>
        <dbReference type="PIRSR" id="PIRSR000865-1"/>
    </source>
</evidence>
<dbReference type="SUPFAM" id="SSF53474">
    <property type="entry name" value="alpha/beta-Hydrolases"/>
    <property type="match status" value="1"/>
</dbReference>
<dbReference type="InterPro" id="IPR016272">
    <property type="entry name" value="Lipase_LIPH"/>
</dbReference>
<dbReference type="AlphaFoldDB" id="A0AAV6TSK7"/>
<keyword evidence="5" id="KW-0106">Calcium</keyword>
<dbReference type="CDD" id="cd00707">
    <property type="entry name" value="Pancreat_lipase_like"/>
    <property type="match status" value="1"/>
</dbReference>
<evidence type="ECO:0000256" key="3">
    <source>
        <dbReference type="ARBA" id="ARBA00022525"/>
    </source>
</evidence>
<sequence length="404" mass="44855">MMVCTKRLWGVLLLGIIGIGPCDALNAFDIIYNVGDAVWKAFNHIVPDILNPLNLVYSNSCIEDLGCFYTGPPFFHPFERPLSFTPSNRIDEIHFMLFTQASPDEPYMLEPNLESLENSTFDATDKTTVLIHGFLVDFDFEDIRYKMKDAVIKDPADYNVIVVDWTRLNSPPYSKAVANTRVVGAKLAKLINFIVNNTGTTAASFHIVGHSLGAHIAGYAGERIDGLSRITGLDPAGPYFRDPLVRLNATDALFVDVIHTDGGGFLLTGLSINEPIGHLNFYPNGGRMQPGCVNTLSGQGFLGAIFNFFLQFLLVTSKYVFSACDHGRANDYYLESINNYECKFLAVQCSNYNDFEAGLCSPCNHTVSVMGFRNKPLPGIERSARFFLKTNEQSPFCREKSICI</sequence>
<dbReference type="PIRSF" id="PIRSF000865">
    <property type="entry name" value="Lipoprotein_lipase_LIPH"/>
    <property type="match status" value="1"/>
</dbReference>
<dbReference type="GO" id="GO:0016298">
    <property type="term" value="F:lipase activity"/>
    <property type="evidence" value="ECO:0007669"/>
    <property type="project" value="InterPro"/>
</dbReference>
<dbReference type="EMBL" id="JAFNEN010001094">
    <property type="protein sequence ID" value="KAG8175020.1"/>
    <property type="molecule type" value="Genomic_DNA"/>
</dbReference>
<gene>
    <name evidence="9" type="ORF">JTE90_001349</name>
</gene>
<dbReference type="InterPro" id="IPR013818">
    <property type="entry name" value="Lipase"/>
</dbReference>
<dbReference type="GO" id="GO:0052689">
    <property type="term" value="F:carboxylic ester hydrolase activity"/>
    <property type="evidence" value="ECO:0007669"/>
    <property type="project" value="InterPro"/>
</dbReference>
<accession>A0AAV6TSK7</accession>
<dbReference type="Gene3D" id="3.40.50.1820">
    <property type="entry name" value="alpha/beta hydrolase"/>
    <property type="match status" value="1"/>
</dbReference>
<keyword evidence="5" id="KW-0479">Metal-binding</keyword>
<evidence type="ECO:0000259" key="8">
    <source>
        <dbReference type="Pfam" id="PF00151"/>
    </source>
</evidence>
<protein>
    <recommendedName>
        <fullName evidence="8">Lipase domain-containing protein</fullName>
    </recommendedName>
</protein>
<feature type="active site" description="Nucleophile" evidence="4">
    <location>
        <position position="211"/>
    </location>
</feature>
<reference evidence="9 10" key="1">
    <citation type="journal article" date="2022" name="Nat. Ecol. Evol.">
        <title>A masculinizing supergene underlies an exaggerated male reproductive morph in a spider.</title>
        <authorList>
            <person name="Hendrickx F."/>
            <person name="De Corte Z."/>
            <person name="Sonet G."/>
            <person name="Van Belleghem S.M."/>
            <person name="Kostlbacher S."/>
            <person name="Vangestel C."/>
        </authorList>
    </citation>
    <scope>NUCLEOTIDE SEQUENCE [LARGE SCALE GENOMIC DNA]</scope>
    <source>
        <strain evidence="9">W744_W776</strain>
    </source>
</reference>
<dbReference type="InterPro" id="IPR000734">
    <property type="entry name" value="TAG_lipase"/>
</dbReference>
<feature type="chain" id="PRO_5043462281" description="Lipase domain-containing protein" evidence="7">
    <location>
        <begin position="25"/>
        <end position="404"/>
    </location>
</feature>
<dbReference type="GO" id="GO:0005615">
    <property type="term" value="C:extracellular space"/>
    <property type="evidence" value="ECO:0007669"/>
    <property type="project" value="TreeGrafter"/>
</dbReference>
<comment type="similarity">
    <text evidence="2 6">Belongs to the AB hydrolase superfamily. Lipase family.</text>
</comment>
<comment type="caution">
    <text evidence="9">The sequence shown here is derived from an EMBL/GenBank/DDBJ whole genome shotgun (WGS) entry which is preliminary data.</text>
</comment>